<dbReference type="InterPro" id="IPR042099">
    <property type="entry name" value="ANL_N_sf"/>
</dbReference>
<dbReference type="InterPro" id="IPR020845">
    <property type="entry name" value="AMP-binding_CS"/>
</dbReference>
<dbReference type="SUPFAM" id="SSF56801">
    <property type="entry name" value="Acetyl-CoA synthetase-like"/>
    <property type="match status" value="1"/>
</dbReference>
<keyword evidence="8" id="KW-1185">Reference proteome</keyword>
<accession>H2KZ58</accession>
<evidence type="ECO:0000256" key="1">
    <source>
        <dbReference type="ARBA" id="ARBA00004275"/>
    </source>
</evidence>
<dbReference type="AGR" id="WB:WBGene00016324"/>
<dbReference type="PANTHER" id="PTHR24096:SF149">
    <property type="entry name" value="AMP-BINDING DOMAIN-CONTAINING PROTEIN-RELATED"/>
    <property type="match status" value="1"/>
</dbReference>
<dbReference type="EMBL" id="BX284601">
    <property type="protein sequence ID" value="CCD66404.1"/>
    <property type="molecule type" value="Genomic_DNA"/>
</dbReference>
<dbReference type="PROSITE" id="PS00455">
    <property type="entry name" value="AMP_BINDING"/>
    <property type="match status" value="1"/>
</dbReference>
<dbReference type="RefSeq" id="NP_740831.1">
    <property type="nucleotide sequence ID" value="NM_170845.5"/>
</dbReference>
<dbReference type="GO" id="GO:0005777">
    <property type="term" value="C:peroxisome"/>
    <property type="evidence" value="ECO:0007669"/>
    <property type="project" value="UniProtKB-SubCell"/>
</dbReference>
<dbReference type="SMR" id="H2KZ58"/>
<dbReference type="Gene3D" id="3.40.50.12780">
    <property type="entry name" value="N-terminal domain of ligase-like"/>
    <property type="match status" value="1"/>
</dbReference>
<dbReference type="OrthoDB" id="10253869at2759"/>
<dbReference type="InterPro" id="IPR045851">
    <property type="entry name" value="AMP-bd_C_sf"/>
</dbReference>
<comment type="similarity">
    <text evidence="2">Belongs to the ATP-dependent AMP-binding enzyme family.</text>
</comment>
<dbReference type="GO" id="GO:0016405">
    <property type="term" value="F:CoA-ligase activity"/>
    <property type="evidence" value="ECO:0000318"/>
    <property type="project" value="GO_Central"/>
</dbReference>
<dbReference type="WormBase" id="C32E8.6a">
    <property type="protein sequence ID" value="CE27814"/>
    <property type="gene ID" value="WBGene00016324"/>
    <property type="gene designation" value="acs-24"/>
</dbReference>
<dbReference type="Pfam" id="PF00501">
    <property type="entry name" value="AMP-binding"/>
    <property type="match status" value="1"/>
</dbReference>
<evidence type="ECO:0000313" key="8">
    <source>
        <dbReference type="Proteomes" id="UP000001940"/>
    </source>
</evidence>
<dbReference type="PhylomeDB" id="H2KZ58"/>
<dbReference type="PaxDb" id="6239-C32E8.6a"/>
<name>H2KZ58_CAEEL</name>
<evidence type="ECO:0000259" key="5">
    <source>
        <dbReference type="Pfam" id="PF00501"/>
    </source>
</evidence>
<dbReference type="InterPro" id="IPR000873">
    <property type="entry name" value="AMP-dep_synth/lig_dom"/>
</dbReference>
<evidence type="ECO:0000313" key="7">
    <source>
        <dbReference type="EMBL" id="CCD66404.1"/>
    </source>
</evidence>
<comment type="subcellular location">
    <subcellularLocation>
        <location evidence="1">Peroxisome</location>
    </subcellularLocation>
</comment>
<dbReference type="OMA" id="DICYGVL"/>
<dbReference type="InterPro" id="IPR025110">
    <property type="entry name" value="AMP-bd_C"/>
</dbReference>
<dbReference type="HOGENOM" id="CLU_633446_0_0_1"/>
<evidence type="ECO:0000256" key="4">
    <source>
        <dbReference type="ARBA" id="ARBA00023140"/>
    </source>
</evidence>
<sequence>MMRNFGREFLEETSIFENKTCLIWRDREISFKEFHEYIGKWKNVLDEQKTKTTNPLRIALFCTNSPDILAIIVAGQLSGVTVIPLNPSYKKYEIDEYISKSIANFIIVSDDVDLDKFEEREVNLISELFTSNVTPSSTASTPENQGVIVFFSSGTTGPPKQFEYTQRILCSQIDQIKAIRSDPRFFSPSTDDICYGVLPFFHAGGLITILSMIFSGCTVLINERWNEHEFLANCQNYKVSVLFLVPPVLNFFANHPLVSSYDLSALKTIYVGAAASPPENFAKVAERLPELENLIQLYGTSECGVLLCSTGKGKASGKTVGWPFPFVELKINPENNEIFVKSATAMEEGFMETGDLGCLSFKTIELMIVGRSKEMMKIRGWQVNPNEVEDVIRKVEGVLDCAVYQNQEKLTAKIIGNPDSKADIFKIVKDNLASYKQLDDVIFVEELPRNPSGKLVRHMLH</sequence>
<feature type="domain" description="AMP-binding enzyme C-terminal" evidence="6">
    <location>
        <begin position="387"/>
        <end position="454"/>
    </location>
</feature>
<dbReference type="PANTHER" id="PTHR24096">
    <property type="entry name" value="LONG-CHAIN-FATTY-ACID--COA LIGASE"/>
    <property type="match status" value="1"/>
</dbReference>
<gene>
    <name evidence="7 9" type="primary">acs-24</name>
    <name evidence="9" type="ORF">C32E8.6</name>
    <name evidence="7" type="ORF">CELE_C32E8.6</name>
</gene>
<dbReference type="Pfam" id="PF13193">
    <property type="entry name" value="AMP-binding_C"/>
    <property type="match status" value="1"/>
</dbReference>
<dbReference type="ExpressionAtlas" id="H2KZ58">
    <property type="expression patterns" value="baseline and differential"/>
</dbReference>
<keyword evidence="3" id="KW-0436">Ligase</keyword>
<proteinExistence type="inferred from homology"/>
<dbReference type="GeneID" id="171945"/>
<evidence type="ECO:0000259" key="6">
    <source>
        <dbReference type="Pfam" id="PF13193"/>
    </source>
</evidence>
<protein>
    <submittedName>
        <fullName evidence="7">AMP-binding domain-containing protein</fullName>
    </submittedName>
</protein>
<dbReference type="FunCoup" id="H2KZ58">
    <property type="interactions" value="128"/>
</dbReference>
<dbReference type="InParanoid" id="H2KZ58"/>
<keyword evidence="4" id="KW-0576">Peroxisome</keyword>
<dbReference type="CTD" id="171945"/>
<dbReference type="AlphaFoldDB" id="H2KZ58"/>
<evidence type="ECO:0000313" key="9">
    <source>
        <dbReference type="WormBase" id="C32E8.6a"/>
    </source>
</evidence>
<feature type="domain" description="AMP-dependent synthetase/ligase" evidence="5">
    <location>
        <begin position="16"/>
        <end position="334"/>
    </location>
</feature>
<evidence type="ECO:0000256" key="2">
    <source>
        <dbReference type="ARBA" id="ARBA00006432"/>
    </source>
</evidence>
<dbReference type="Gene3D" id="3.30.300.30">
    <property type="match status" value="1"/>
</dbReference>
<dbReference type="eggNOG" id="KOG1176">
    <property type="taxonomic scope" value="Eukaryota"/>
</dbReference>
<reference evidence="7 8" key="1">
    <citation type="journal article" date="1998" name="Science">
        <title>Genome sequence of the nematode C. elegans: a platform for investigating biology.</title>
        <authorList>
            <consortium name="The C. elegans sequencing consortium"/>
            <person name="Sulson J.E."/>
            <person name="Waterston R."/>
        </authorList>
    </citation>
    <scope>NUCLEOTIDE SEQUENCE [LARGE SCALE GENOMIC DNA]</scope>
    <source>
        <strain evidence="7 8">Bristol N2</strain>
    </source>
</reference>
<dbReference type="IntAct" id="H2KZ58">
    <property type="interactions" value="1"/>
</dbReference>
<dbReference type="Proteomes" id="UP000001940">
    <property type="component" value="Chromosome I"/>
</dbReference>
<dbReference type="STRING" id="6239.C32E8.6a.1"/>
<dbReference type="Bgee" id="WBGene00016324">
    <property type="expression patterns" value="Expressed in larva and 2 other cell types or tissues"/>
</dbReference>
<organism evidence="7 8">
    <name type="scientific">Caenorhabditis elegans</name>
    <dbReference type="NCBI Taxonomy" id="6239"/>
    <lineage>
        <taxon>Eukaryota</taxon>
        <taxon>Metazoa</taxon>
        <taxon>Ecdysozoa</taxon>
        <taxon>Nematoda</taxon>
        <taxon>Chromadorea</taxon>
        <taxon>Rhabditida</taxon>
        <taxon>Rhabditina</taxon>
        <taxon>Rhabditomorpha</taxon>
        <taxon>Rhabditoidea</taxon>
        <taxon>Rhabditidae</taxon>
        <taxon>Peloderinae</taxon>
        <taxon>Caenorhabditis</taxon>
    </lineage>
</organism>
<evidence type="ECO:0000256" key="3">
    <source>
        <dbReference type="ARBA" id="ARBA00022598"/>
    </source>
</evidence>